<accession>A0ABU0BP17</accession>
<dbReference type="EMBL" id="JAUSVF010000001">
    <property type="protein sequence ID" value="MDQ0319996.1"/>
    <property type="molecule type" value="Genomic_DNA"/>
</dbReference>
<protein>
    <submittedName>
        <fullName evidence="2">Uncharacterized protein</fullName>
    </submittedName>
</protein>
<comment type="caution">
    <text evidence="2">The sequence shown here is derived from an EMBL/GenBank/DDBJ whole genome shotgun (WGS) entry which is preliminary data.</text>
</comment>
<keyword evidence="3" id="KW-1185">Reference proteome</keyword>
<sequence length="60" mass="6484">MIGNIIAYTIVGAFGLPGALGLVATVVAARKEKYDDSVKLFWPSIIMLAIALVFAWMWGI</sequence>
<keyword evidence="1" id="KW-0812">Transmembrane</keyword>
<reference evidence="2 3" key="1">
    <citation type="submission" date="2023-07" db="EMBL/GenBank/DDBJ databases">
        <title>Genomic Encyclopedia of Type Strains, Phase IV (KMG-IV): sequencing the most valuable type-strain genomes for metagenomic binning, comparative biology and taxonomic classification.</title>
        <authorList>
            <person name="Goeker M."/>
        </authorList>
    </citation>
    <scope>NUCLEOTIDE SEQUENCE [LARGE SCALE GENOMIC DNA]</scope>
    <source>
        <strain evidence="2 3">DSM 1112</strain>
    </source>
</reference>
<feature type="transmembrane region" description="Helical" evidence="1">
    <location>
        <begin position="6"/>
        <end position="28"/>
    </location>
</feature>
<organism evidence="2 3">
    <name type="scientific">Pararhizobium capsulatum DSM 1112</name>
    <dbReference type="NCBI Taxonomy" id="1121113"/>
    <lineage>
        <taxon>Bacteria</taxon>
        <taxon>Pseudomonadati</taxon>
        <taxon>Pseudomonadota</taxon>
        <taxon>Alphaproteobacteria</taxon>
        <taxon>Hyphomicrobiales</taxon>
        <taxon>Rhizobiaceae</taxon>
        <taxon>Rhizobium/Agrobacterium group</taxon>
        <taxon>Pararhizobium</taxon>
    </lineage>
</organism>
<keyword evidence="1" id="KW-0472">Membrane</keyword>
<dbReference type="RefSeq" id="WP_307229348.1">
    <property type="nucleotide sequence ID" value="NZ_JAUSVF010000001.1"/>
</dbReference>
<feature type="transmembrane region" description="Helical" evidence="1">
    <location>
        <begin position="40"/>
        <end position="59"/>
    </location>
</feature>
<proteinExistence type="predicted"/>
<evidence type="ECO:0000256" key="1">
    <source>
        <dbReference type="SAM" id="Phobius"/>
    </source>
</evidence>
<dbReference type="Proteomes" id="UP001230207">
    <property type="component" value="Unassembled WGS sequence"/>
</dbReference>
<name>A0ABU0BP17_9HYPH</name>
<keyword evidence="1" id="KW-1133">Transmembrane helix</keyword>
<evidence type="ECO:0000313" key="2">
    <source>
        <dbReference type="EMBL" id="MDQ0319996.1"/>
    </source>
</evidence>
<gene>
    <name evidence="2" type="ORF">QO002_002134</name>
</gene>
<evidence type="ECO:0000313" key="3">
    <source>
        <dbReference type="Proteomes" id="UP001230207"/>
    </source>
</evidence>